<evidence type="ECO:0000256" key="14">
    <source>
        <dbReference type="ARBA" id="ARBA00036527"/>
    </source>
</evidence>
<evidence type="ECO:0000256" key="3">
    <source>
        <dbReference type="ARBA" id="ARBA00022448"/>
    </source>
</evidence>
<reference evidence="18 19" key="1">
    <citation type="journal article" date="2018" name="Elife">
        <title>Firefly genomes illuminate parallel origins of bioluminescence in beetles.</title>
        <authorList>
            <person name="Fallon T.R."/>
            <person name="Lower S.E."/>
            <person name="Chang C.H."/>
            <person name="Bessho-Uehara M."/>
            <person name="Martin G.J."/>
            <person name="Bewick A.J."/>
            <person name="Behringer M."/>
            <person name="Debat H.J."/>
            <person name="Wong I."/>
            <person name="Day J.C."/>
            <person name="Suvorov A."/>
            <person name="Silva C.J."/>
            <person name="Stanger-Hall K.F."/>
            <person name="Hall D.W."/>
            <person name="Schmitz R.J."/>
            <person name="Nelson D.R."/>
            <person name="Lewis S.M."/>
            <person name="Shigenobu S."/>
            <person name="Bybee S.M."/>
            <person name="Larracuente A.M."/>
            <person name="Oba Y."/>
            <person name="Weng J.K."/>
        </authorList>
    </citation>
    <scope>NUCLEOTIDE SEQUENCE [LARGE SCALE GENOMIC DNA]</scope>
    <source>
        <strain evidence="18">1611_PpyrPB1</strain>
        <tissue evidence="18">Whole body</tissue>
    </source>
</reference>
<keyword evidence="19" id="KW-1185">Reference proteome</keyword>
<comment type="caution">
    <text evidence="18">The sequence shown here is derived from an EMBL/GenBank/DDBJ whole genome shotgun (WGS) entry which is preliminary data.</text>
</comment>
<dbReference type="GO" id="GO:0044539">
    <property type="term" value="P:long-chain fatty acid import into cell"/>
    <property type="evidence" value="ECO:0007669"/>
    <property type="project" value="TreeGrafter"/>
</dbReference>
<dbReference type="PANTHER" id="PTHR43107:SF15">
    <property type="entry name" value="FATTY ACID TRANSPORT PROTEIN 3, ISOFORM A"/>
    <property type="match status" value="1"/>
</dbReference>
<comment type="catalytic activity">
    <reaction evidence="12">
        <text>a long-chain fatty acid + ATP + CoA = a long-chain fatty acyl-CoA + AMP + diphosphate</text>
        <dbReference type="Rhea" id="RHEA:15421"/>
        <dbReference type="ChEBI" id="CHEBI:30616"/>
        <dbReference type="ChEBI" id="CHEBI:33019"/>
        <dbReference type="ChEBI" id="CHEBI:57287"/>
        <dbReference type="ChEBI" id="CHEBI:57560"/>
        <dbReference type="ChEBI" id="CHEBI:83139"/>
        <dbReference type="ChEBI" id="CHEBI:456215"/>
        <dbReference type="EC" id="6.2.1.3"/>
    </reaction>
    <physiologicalReaction direction="left-to-right" evidence="12">
        <dbReference type="Rhea" id="RHEA:15422"/>
    </physiologicalReaction>
</comment>
<dbReference type="Pfam" id="PF00501">
    <property type="entry name" value="AMP-binding"/>
    <property type="match status" value="2"/>
</dbReference>
<dbReference type="Gene3D" id="3.30.300.30">
    <property type="match status" value="1"/>
</dbReference>
<evidence type="ECO:0000256" key="7">
    <source>
        <dbReference type="ARBA" id="ARBA00022741"/>
    </source>
</evidence>
<dbReference type="GO" id="GO:0005524">
    <property type="term" value="F:ATP binding"/>
    <property type="evidence" value="ECO:0007669"/>
    <property type="project" value="UniProtKB-KW"/>
</dbReference>
<dbReference type="InterPro" id="IPR000873">
    <property type="entry name" value="AMP-dep_synth/lig_dom"/>
</dbReference>
<dbReference type="EC" id="6.2.1.3" evidence="13"/>
<dbReference type="EMBL" id="VVIM01000001">
    <property type="protein sequence ID" value="KAB0804757.1"/>
    <property type="molecule type" value="Genomic_DNA"/>
</dbReference>
<dbReference type="Gene3D" id="3.40.50.12780">
    <property type="entry name" value="N-terminal domain of ligase-like"/>
    <property type="match status" value="2"/>
</dbReference>
<organism evidence="18 19">
    <name type="scientific">Photinus pyralis</name>
    <name type="common">Common eastern firefly</name>
    <name type="synonym">Lampyris pyralis</name>
    <dbReference type="NCBI Taxonomy" id="7054"/>
    <lineage>
        <taxon>Eukaryota</taxon>
        <taxon>Metazoa</taxon>
        <taxon>Ecdysozoa</taxon>
        <taxon>Arthropoda</taxon>
        <taxon>Hexapoda</taxon>
        <taxon>Insecta</taxon>
        <taxon>Pterygota</taxon>
        <taxon>Neoptera</taxon>
        <taxon>Endopterygota</taxon>
        <taxon>Coleoptera</taxon>
        <taxon>Polyphaga</taxon>
        <taxon>Elateriformia</taxon>
        <taxon>Elateroidea</taxon>
        <taxon>Lampyridae</taxon>
        <taxon>Lampyrinae</taxon>
        <taxon>Photinus</taxon>
    </lineage>
</organism>
<evidence type="ECO:0000259" key="17">
    <source>
        <dbReference type="Pfam" id="PF00501"/>
    </source>
</evidence>
<keyword evidence="4" id="KW-1003">Cell membrane</keyword>
<dbReference type="PROSITE" id="PS00455">
    <property type="entry name" value="AMP_BINDING"/>
    <property type="match status" value="2"/>
</dbReference>
<evidence type="ECO:0000256" key="13">
    <source>
        <dbReference type="ARBA" id="ARBA00026121"/>
    </source>
</evidence>
<dbReference type="AlphaFoldDB" id="A0A5N4B569"/>
<evidence type="ECO:0000313" key="18">
    <source>
        <dbReference type="EMBL" id="KAB0804757.1"/>
    </source>
</evidence>
<dbReference type="FunFam" id="3.40.50.12780:FF:000005">
    <property type="entry name" value="Solute carrier family 27 member 6"/>
    <property type="match status" value="2"/>
</dbReference>
<evidence type="ECO:0000256" key="11">
    <source>
        <dbReference type="ARBA" id="ARBA00023136"/>
    </source>
</evidence>
<dbReference type="InterPro" id="IPR042099">
    <property type="entry name" value="ANL_N_sf"/>
</dbReference>
<keyword evidence="11" id="KW-0472">Membrane</keyword>
<protein>
    <recommendedName>
        <fullName evidence="13">long-chain-fatty-acid--CoA ligase</fullName>
        <ecNumber evidence="13">6.2.1.3</ecNumber>
    </recommendedName>
    <alternativeName>
        <fullName evidence="15">Long-chain-fatty-acid--CoA ligase</fullName>
    </alternativeName>
</protein>
<evidence type="ECO:0000256" key="16">
    <source>
        <dbReference type="ARBA" id="ARBA00048666"/>
    </source>
</evidence>
<evidence type="ECO:0000313" key="19">
    <source>
        <dbReference type="Proteomes" id="UP000327044"/>
    </source>
</evidence>
<comment type="catalytic activity">
    <reaction evidence="14">
        <text>a very long-chain fatty acid + ATP + CoA = a very long-chain fatty acyl-CoA + AMP + diphosphate</text>
        <dbReference type="Rhea" id="RHEA:54536"/>
        <dbReference type="ChEBI" id="CHEBI:30616"/>
        <dbReference type="ChEBI" id="CHEBI:33019"/>
        <dbReference type="ChEBI" id="CHEBI:57287"/>
        <dbReference type="ChEBI" id="CHEBI:58950"/>
        <dbReference type="ChEBI" id="CHEBI:138261"/>
        <dbReference type="ChEBI" id="CHEBI:456215"/>
    </reaction>
    <physiologicalReaction direction="left-to-right" evidence="14">
        <dbReference type="Rhea" id="RHEA:54537"/>
    </physiologicalReaction>
</comment>
<proteinExistence type="inferred from homology"/>
<evidence type="ECO:0000256" key="12">
    <source>
        <dbReference type="ARBA" id="ARBA00024484"/>
    </source>
</evidence>
<accession>A0A5N4B569</accession>
<evidence type="ECO:0000256" key="8">
    <source>
        <dbReference type="ARBA" id="ARBA00022832"/>
    </source>
</evidence>
<dbReference type="InParanoid" id="A0A5N4B569"/>
<comment type="subcellular location">
    <subcellularLocation>
        <location evidence="1">Cell membrane</location>
        <topology evidence="1">Multi-pass membrane protein</topology>
    </subcellularLocation>
</comment>
<comment type="similarity">
    <text evidence="2">Belongs to the ATP-dependent AMP-binding enzyme family.</text>
</comment>
<evidence type="ECO:0000256" key="9">
    <source>
        <dbReference type="ARBA" id="ARBA00022840"/>
    </source>
</evidence>
<feature type="domain" description="AMP-dependent synthetase/ligase" evidence="17">
    <location>
        <begin position="665"/>
        <end position="990"/>
    </location>
</feature>
<evidence type="ECO:0000256" key="4">
    <source>
        <dbReference type="ARBA" id="ARBA00022475"/>
    </source>
</evidence>
<keyword evidence="8" id="KW-0276">Fatty acid metabolism</keyword>
<dbReference type="GO" id="GO:0004467">
    <property type="term" value="F:long-chain fatty acid-CoA ligase activity"/>
    <property type="evidence" value="ECO:0007669"/>
    <property type="project" value="UniProtKB-EC"/>
</dbReference>
<keyword evidence="9" id="KW-0067">ATP-binding</keyword>
<evidence type="ECO:0000256" key="15">
    <source>
        <dbReference type="ARBA" id="ARBA00041297"/>
    </source>
</evidence>
<keyword evidence="8" id="KW-0443">Lipid metabolism</keyword>
<dbReference type="GO" id="GO:0005324">
    <property type="term" value="F:long-chain fatty acid transmembrane transporter activity"/>
    <property type="evidence" value="ECO:0007669"/>
    <property type="project" value="TreeGrafter"/>
</dbReference>
<keyword evidence="6" id="KW-0812">Transmembrane</keyword>
<dbReference type="GO" id="GO:0005886">
    <property type="term" value="C:plasma membrane"/>
    <property type="evidence" value="ECO:0007669"/>
    <property type="project" value="UniProtKB-SubCell"/>
</dbReference>
<name>A0A5N4B569_PHOPY</name>
<evidence type="ECO:0000256" key="5">
    <source>
        <dbReference type="ARBA" id="ARBA00022598"/>
    </source>
</evidence>
<evidence type="ECO:0000256" key="1">
    <source>
        <dbReference type="ARBA" id="ARBA00004651"/>
    </source>
</evidence>
<dbReference type="PANTHER" id="PTHR43107">
    <property type="entry name" value="LONG-CHAIN FATTY ACID TRANSPORT PROTEIN"/>
    <property type="match status" value="1"/>
</dbReference>
<keyword evidence="7" id="KW-0547">Nucleotide-binding</keyword>
<dbReference type="SUPFAM" id="SSF56801">
    <property type="entry name" value="Acetyl-CoA synthetase-like"/>
    <property type="match status" value="2"/>
</dbReference>
<comment type="catalytic activity">
    <reaction evidence="16">
        <text>tetracosanoate + ATP + CoA = tetracosanoyl-CoA + AMP + diphosphate</text>
        <dbReference type="Rhea" id="RHEA:33639"/>
        <dbReference type="ChEBI" id="CHEBI:30616"/>
        <dbReference type="ChEBI" id="CHEBI:31014"/>
        <dbReference type="ChEBI" id="CHEBI:33019"/>
        <dbReference type="ChEBI" id="CHEBI:57287"/>
        <dbReference type="ChEBI" id="CHEBI:65052"/>
        <dbReference type="ChEBI" id="CHEBI:456215"/>
    </reaction>
    <physiologicalReaction direction="left-to-right" evidence="16">
        <dbReference type="Rhea" id="RHEA:33640"/>
    </physiologicalReaction>
</comment>
<keyword evidence="5" id="KW-0436">Ligase</keyword>
<evidence type="ECO:0000256" key="6">
    <source>
        <dbReference type="ARBA" id="ARBA00022692"/>
    </source>
</evidence>
<dbReference type="InterPro" id="IPR045851">
    <property type="entry name" value="AMP-bd_C_sf"/>
</dbReference>
<dbReference type="FunFam" id="3.30.300.30:FF:000002">
    <property type="entry name" value="Long-chain fatty acid transport protein 1"/>
    <property type="match status" value="1"/>
</dbReference>
<evidence type="ECO:0000256" key="10">
    <source>
        <dbReference type="ARBA" id="ARBA00022989"/>
    </source>
</evidence>
<keyword evidence="3" id="KW-0813">Transport</keyword>
<dbReference type="GO" id="GO:0005789">
    <property type="term" value="C:endoplasmic reticulum membrane"/>
    <property type="evidence" value="ECO:0007669"/>
    <property type="project" value="TreeGrafter"/>
</dbReference>
<evidence type="ECO:0000256" key="2">
    <source>
        <dbReference type="ARBA" id="ARBA00006432"/>
    </source>
</evidence>
<dbReference type="Proteomes" id="UP000327044">
    <property type="component" value="Unassembled WGS sequence"/>
</dbReference>
<sequence>MWCLVAVISLLLFIFNYGRWSRLLNRLGKEFKTLRVYTLLFYTVATKYKRSVCENFDQLVATHPQKVLFYFQDEIWTSSKVKEESNKVSLYFESRGYRRGDVVAIMLDNCPEYICLWLGLAQIGVVPALINTNIVKDALVHSLSVAKCSAVIYGSNYGPTINDIAKQFTNLEKYQLPCKTADEGLSGEIDLRTELRNIDPYTFIQKLKFRRNDVLMFIFTSGTTGLPKAALLSHAKYSLLSSTAILLPPNSVIYCPMPLYHASGSVLGVGQALIWGNTVVLRKKFSASNFWSDCIQYRCNVAQYIGEMCRYVLSASDDKKINHPVKIMYGNGLKPHVWRQFNSKFGIERVLEFYGATDCNGSFVNLDNKVGSVGYIPNFLKSLMGIFLIKYDPNTGEPIRDNNGRCIKCSPNEPGLVIGKIRSKVAVDGFARYLDIDASEKKILWDVFVMGDKYFITGDVLVCDELGYFYFQDRIGDTFRWKGENVSTAEVEDIIWKTTKLNQVNVYGVEIPGAEGRIGMAAILGNDDKSQLNILAKEFKSNLPSYAIPAFIRVLESFPITGTYKLKKLELQKEGFNINVIKDKVYILSSGKYIPLTKEIYNDWKTVIKIVCTILFLTALAKYRFLYILSRTWKRDFRTYFRICKALPIFIKIKLSQKPVYYYLDELARKHPQKTAYIFEDEAWTFSAVKEFSDKIAIYFEREGYCKGDSVALLLNNCPEYVCIWLGLSRIGVVAALINTNLANDPLIHSLNVAKCKAVIFGENFCESVSSCVERRLNIKCYQYNRKSQTTQITENCTDLAKSLDSVSPDERLSNYNITSTDPLLYLYTSGTTGLPKAAVINHNRMILVKSFIALLISNPENVILYCPLPLHHGGGGLMGCGHALLWGATVVNKTKFSASNYWKDCAKYKCNVAQYIGEMCRYILSSCPEDNIKHPVKVMFGNGLKPNIWKVFQQKYKISQVFEWYACSEGNLCLLNLDNKVGSVGHIPPYLQKYSSLQLVRYSEESSEPIRNVDGFCMKVGENEPGLAIGAIAVNKRFEPLEYTGYVDAHETKKKILHDVFVKGDEYFNSGDVMSRDEIGYYYFVDRLGDTFRLVS</sequence>
<gene>
    <name evidence="18" type="ORF">PPYR_01727</name>
</gene>
<keyword evidence="10" id="KW-1133">Transmembrane helix</keyword>
<feature type="domain" description="AMP-dependent synthetase/ligase" evidence="17">
    <location>
        <begin position="57"/>
        <end position="400"/>
    </location>
</feature>
<dbReference type="InterPro" id="IPR020845">
    <property type="entry name" value="AMP-binding_CS"/>
</dbReference>